<sequence>MAHMSLENALLVKLTELSKLRPTCKNYRVHVHKLGDIVSPNQIEHDIKLYLSRINSRHTSSMGYYLRYLYQKDYRLIYMRTMCTKRTVDDTGIHFAKSGSLRDISQALNRSQILHDLRKTYRLSIRMQTASKRSIYSLSPLSSDLHFQKVEWKRSGEASLPPRPDYYLISMLKVMRSKSGMGV</sequence>
<accession>A0A0C2IKR8</accession>
<dbReference type="EMBL" id="JWZT01003632">
    <property type="protein sequence ID" value="KII66014.1"/>
    <property type="molecule type" value="Genomic_DNA"/>
</dbReference>
<name>A0A0C2IKR8_THEKT</name>
<comment type="caution">
    <text evidence="1">The sequence shown here is derived from an EMBL/GenBank/DDBJ whole genome shotgun (WGS) entry which is preliminary data.</text>
</comment>
<dbReference type="AlphaFoldDB" id="A0A0C2IKR8"/>
<evidence type="ECO:0000313" key="2">
    <source>
        <dbReference type="Proteomes" id="UP000031668"/>
    </source>
</evidence>
<gene>
    <name evidence="1" type="ORF">RF11_14527</name>
</gene>
<keyword evidence="2" id="KW-1185">Reference proteome</keyword>
<proteinExistence type="predicted"/>
<reference evidence="1 2" key="1">
    <citation type="journal article" date="2014" name="Genome Biol. Evol.">
        <title>The genome of the myxosporean Thelohanellus kitauei shows adaptations to nutrient acquisition within its fish host.</title>
        <authorList>
            <person name="Yang Y."/>
            <person name="Xiong J."/>
            <person name="Zhou Z."/>
            <person name="Huo F."/>
            <person name="Miao W."/>
            <person name="Ran C."/>
            <person name="Liu Y."/>
            <person name="Zhang J."/>
            <person name="Feng J."/>
            <person name="Wang M."/>
            <person name="Wang M."/>
            <person name="Wang L."/>
            <person name="Yao B."/>
        </authorList>
    </citation>
    <scope>NUCLEOTIDE SEQUENCE [LARGE SCALE GENOMIC DNA]</scope>
    <source>
        <strain evidence="1">Wuqing</strain>
    </source>
</reference>
<organism evidence="1 2">
    <name type="scientific">Thelohanellus kitauei</name>
    <name type="common">Myxosporean</name>
    <dbReference type="NCBI Taxonomy" id="669202"/>
    <lineage>
        <taxon>Eukaryota</taxon>
        <taxon>Metazoa</taxon>
        <taxon>Cnidaria</taxon>
        <taxon>Myxozoa</taxon>
        <taxon>Myxosporea</taxon>
        <taxon>Bivalvulida</taxon>
        <taxon>Platysporina</taxon>
        <taxon>Myxobolidae</taxon>
        <taxon>Thelohanellus</taxon>
    </lineage>
</organism>
<dbReference type="Proteomes" id="UP000031668">
    <property type="component" value="Unassembled WGS sequence"/>
</dbReference>
<evidence type="ECO:0000313" key="1">
    <source>
        <dbReference type="EMBL" id="KII66014.1"/>
    </source>
</evidence>
<protein>
    <submittedName>
        <fullName evidence="1">Uncharacterized protein</fullName>
    </submittedName>
</protein>